<protein>
    <recommendedName>
        <fullName evidence="8">FAD-dependent oxidoreductase</fullName>
    </recommendedName>
</protein>
<dbReference type="InterPro" id="IPR023166">
    <property type="entry name" value="BaiN-like_dom_sf"/>
</dbReference>
<dbReference type="PRINTS" id="PR00420">
    <property type="entry name" value="RNGMNOXGNASE"/>
</dbReference>
<reference evidence="6 7" key="1">
    <citation type="journal article" date="2016" name="Nat. Commun.">
        <title>Thousands of microbial genomes shed light on interconnected biogeochemical processes in an aquifer system.</title>
        <authorList>
            <person name="Anantharaman K."/>
            <person name="Brown C.T."/>
            <person name="Hug L.A."/>
            <person name="Sharon I."/>
            <person name="Castelle C.J."/>
            <person name="Probst A.J."/>
            <person name="Thomas B.C."/>
            <person name="Singh A."/>
            <person name="Wilkins M.J."/>
            <person name="Karaoz U."/>
            <person name="Brodie E.L."/>
            <person name="Williams K.H."/>
            <person name="Hubbard S.S."/>
            <person name="Banfield J.F."/>
        </authorList>
    </citation>
    <scope>NUCLEOTIDE SEQUENCE [LARGE SCALE GENOMIC DNA]</scope>
</reference>
<dbReference type="InterPro" id="IPR057661">
    <property type="entry name" value="RsdA/BaiN/AoA(So)_Rossmann"/>
</dbReference>
<dbReference type="InterPro" id="IPR004792">
    <property type="entry name" value="BaiN-like"/>
</dbReference>
<dbReference type="Gene3D" id="2.40.30.10">
    <property type="entry name" value="Translation factors"/>
    <property type="match status" value="1"/>
</dbReference>
<comment type="cofactor">
    <cofactor evidence="1">
        <name>FAD</name>
        <dbReference type="ChEBI" id="CHEBI:57692"/>
    </cofactor>
</comment>
<dbReference type="EMBL" id="MHTV01000042">
    <property type="protein sequence ID" value="OHA65739.1"/>
    <property type="molecule type" value="Genomic_DNA"/>
</dbReference>
<evidence type="ECO:0000256" key="1">
    <source>
        <dbReference type="ARBA" id="ARBA00001974"/>
    </source>
</evidence>
<dbReference type="PANTHER" id="PTHR42887">
    <property type="entry name" value="OS12G0638800 PROTEIN"/>
    <property type="match status" value="1"/>
</dbReference>
<organism evidence="6 7">
    <name type="scientific">Candidatus Wildermuthbacteria bacterium RIFCSPHIGHO2_02_FULL_45_25</name>
    <dbReference type="NCBI Taxonomy" id="1802450"/>
    <lineage>
        <taxon>Bacteria</taxon>
        <taxon>Candidatus Wildermuthiibacteriota</taxon>
    </lineage>
</organism>
<evidence type="ECO:0000256" key="2">
    <source>
        <dbReference type="ARBA" id="ARBA00022630"/>
    </source>
</evidence>
<name>A0A1G2R037_9BACT</name>
<evidence type="ECO:0000313" key="7">
    <source>
        <dbReference type="Proteomes" id="UP000178092"/>
    </source>
</evidence>
<dbReference type="InterPro" id="IPR036188">
    <property type="entry name" value="FAD/NAD-bd_sf"/>
</dbReference>
<dbReference type="Gene3D" id="3.50.50.60">
    <property type="entry name" value="FAD/NAD(P)-binding domain"/>
    <property type="match status" value="1"/>
</dbReference>
<comment type="caution">
    <text evidence="6">The sequence shown here is derived from an EMBL/GenBank/DDBJ whole genome shotgun (WGS) entry which is preliminary data.</text>
</comment>
<dbReference type="SUPFAM" id="SSF51905">
    <property type="entry name" value="FAD/NAD(P)-binding domain"/>
    <property type="match status" value="1"/>
</dbReference>
<feature type="domain" description="RsdA/BaiN/AoA(So)-like Rossmann fold-like" evidence="4">
    <location>
        <begin position="6"/>
        <end position="411"/>
    </location>
</feature>
<sequence>MNADFDVIVVGGGASGMIAAGRAAERGKRVLLLEKNKRLGEKLRITGGGRCNIANAEFDDRALLRHYGKAEQFLYSPFSQFGVKDTYAFFESKGLPLVVQEKKRVFPQTERASDVVRVLEEYIRKNKVMLQLDTLVREIITDGKRSVLGVKSSRGEYRAYTMILSSGGFSHPETGSTGDGFDWLGKLGHTVQVPTPTLVPLAVREQWAKKLSGVALAKAGITFFVNGKKQFSKTGEILFTHFGLSGPCVLNSAAKVSDLLHEGVVTAEIDITPDVDLRKLEAHILDVFERNKNKLLKNMLKEFMPSAVVAPFVEISKKISEDGKVHSVTKEQRREIAKLMKCLPVTITNLLGYDRAIVVDGGAVLEEIDTRSMRSKLYDNLYITGDLLHVNRPSGGYSLQLCWTTGYVAGSHAGEELRDSH</sequence>
<dbReference type="Proteomes" id="UP000178092">
    <property type="component" value="Unassembled WGS sequence"/>
</dbReference>
<dbReference type="AlphaFoldDB" id="A0A1G2R037"/>
<dbReference type="NCBIfam" id="TIGR00275">
    <property type="entry name" value="aminoacetone oxidase family FAD-binding enzyme"/>
    <property type="match status" value="1"/>
</dbReference>
<keyword evidence="3" id="KW-0274">FAD</keyword>
<dbReference type="Gene3D" id="1.10.8.260">
    <property type="entry name" value="HI0933 insert domain-like"/>
    <property type="match status" value="1"/>
</dbReference>
<proteinExistence type="predicted"/>
<feature type="domain" description="RsdA/BaiN/AoA(So)-like insert" evidence="5">
    <location>
        <begin position="196"/>
        <end position="358"/>
    </location>
</feature>
<dbReference type="InterPro" id="IPR055178">
    <property type="entry name" value="RsdA/BaiN/AoA(So)-like_dom"/>
</dbReference>
<gene>
    <name evidence="6" type="ORF">A3C04_02380</name>
</gene>
<dbReference type="PANTHER" id="PTHR42887:SF2">
    <property type="entry name" value="OS12G0638800 PROTEIN"/>
    <property type="match status" value="1"/>
</dbReference>
<accession>A0A1G2R037</accession>
<evidence type="ECO:0000259" key="4">
    <source>
        <dbReference type="Pfam" id="PF03486"/>
    </source>
</evidence>
<evidence type="ECO:0008006" key="8">
    <source>
        <dbReference type="Google" id="ProtNLM"/>
    </source>
</evidence>
<dbReference type="SUPFAM" id="SSF160996">
    <property type="entry name" value="HI0933 insert domain-like"/>
    <property type="match status" value="1"/>
</dbReference>
<dbReference type="Pfam" id="PF22780">
    <property type="entry name" value="HI0933_like_1st"/>
    <property type="match status" value="1"/>
</dbReference>
<dbReference type="Pfam" id="PF03486">
    <property type="entry name" value="HI0933_like"/>
    <property type="match status" value="1"/>
</dbReference>
<evidence type="ECO:0000256" key="3">
    <source>
        <dbReference type="ARBA" id="ARBA00022827"/>
    </source>
</evidence>
<evidence type="ECO:0000313" key="6">
    <source>
        <dbReference type="EMBL" id="OHA65739.1"/>
    </source>
</evidence>
<keyword evidence="2" id="KW-0285">Flavoprotein</keyword>
<evidence type="ECO:0000259" key="5">
    <source>
        <dbReference type="Pfam" id="PF22780"/>
    </source>
</evidence>